<evidence type="ECO:0000256" key="8">
    <source>
        <dbReference type="ARBA" id="ARBA00022801"/>
    </source>
</evidence>
<dbReference type="Gene3D" id="1.10.238.10">
    <property type="entry name" value="EF-hand"/>
    <property type="match status" value="2"/>
</dbReference>
<keyword evidence="12" id="KW-0342">GTP-binding</keyword>
<proteinExistence type="inferred from homology"/>
<dbReference type="Pfam" id="PF00071">
    <property type="entry name" value="Ras"/>
    <property type="match status" value="1"/>
</dbReference>
<evidence type="ECO:0000256" key="12">
    <source>
        <dbReference type="ARBA" id="ARBA00023134"/>
    </source>
</evidence>
<keyword evidence="10" id="KW-1133">Transmembrane helix</keyword>
<keyword evidence="3" id="KW-0812">Transmembrane</keyword>
<organism evidence="17 18">
    <name type="scientific">Eleusine coracana subsp. coracana</name>
    <dbReference type="NCBI Taxonomy" id="191504"/>
    <lineage>
        <taxon>Eukaryota</taxon>
        <taxon>Viridiplantae</taxon>
        <taxon>Streptophyta</taxon>
        <taxon>Embryophyta</taxon>
        <taxon>Tracheophyta</taxon>
        <taxon>Spermatophyta</taxon>
        <taxon>Magnoliopsida</taxon>
        <taxon>Liliopsida</taxon>
        <taxon>Poales</taxon>
        <taxon>Poaceae</taxon>
        <taxon>PACMAD clade</taxon>
        <taxon>Chloridoideae</taxon>
        <taxon>Cynodonteae</taxon>
        <taxon>Eleusininae</taxon>
        <taxon>Eleusine</taxon>
    </lineage>
</organism>
<dbReference type="FunFam" id="3.40.50.300:FF:000935">
    <property type="entry name" value="Mitochondrial Rho GTPase"/>
    <property type="match status" value="1"/>
</dbReference>
<comment type="similarity">
    <text evidence="2">Belongs to the mitochondrial Rho GTPase family.</text>
</comment>
<dbReference type="SMART" id="SM00174">
    <property type="entry name" value="RHO"/>
    <property type="match status" value="1"/>
</dbReference>
<evidence type="ECO:0000256" key="10">
    <source>
        <dbReference type="ARBA" id="ARBA00022989"/>
    </source>
</evidence>
<keyword evidence="13" id="KW-0472">Membrane</keyword>
<evidence type="ECO:0000256" key="9">
    <source>
        <dbReference type="ARBA" id="ARBA00022837"/>
    </source>
</evidence>
<keyword evidence="4" id="KW-0479">Metal-binding</keyword>
<evidence type="ECO:0008006" key="19">
    <source>
        <dbReference type="Google" id="ProtNLM"/>
    </source>
</evidence>
<evidence type="ECO:0000256" key="7">
    <source>
        <dbReference type="ARBA" id="ARBA00022787"/>
    </source>
</evidence>
<keyword evidence="5" id="KW-0677">Repeat</keyword>
<evidence type="ECO:0000313" key="18">
    <source>
        <dbReference type="Proteomes" id="UP001054889"/>
    </source>
</evidence>
<evidence type="ECO:0000313" key="17">
    <source>
        <dbReference type="EMBL" id="GJN23547.1"/>
    </source>
</evidence>
<dbReference type="PRINTS" id="PR00449">
    <property type="entry name" value="RASTRNSFRMNG"/>
</dbReference>
<keyword evidence="7" id="KW-1000">Mitochondrion outer membrane</keyword>
<reference evidence="17" key="2">
    <citation type="submission" date="2021-12" db="EMBL/GenBank/DDBJ databases">
        <title>Resequencing data analysis of finger millet.</title>
        <authorList>
            <person name="Hatakeyama M."/>
            <person name="Aluri S."/>
            <person name="Balachadran M.T."/>
            <person name="Sivarajan S.R."/>
            <person name="Poveda L."/>
            <person name="Shimizu-Inatsugi R."/>
            <person name="Schlapbach R."/>
            <person name="Sreeman S.M."/>
            <person name="Shimizu K.K."/>
        </authorList>
    </citation>
    <scope>NUCLEOTIDE SEQUENCE</scope>
</reference>
<evidence type="ECO:0000256" key="2">
    <source>
        <dbReference type="ARBA" id="ARBA00007981"/>
    </source>
</evidence>
<dbReference type="PROSITE" id="PS50222">
    <property type="entry name" value="EF_HAND_2"/>
    <property type="match status" value="1"/>
</dbReference>
<dbReference type="InterPro" id="IPR020860">
    <property type="entry name" value="MIRO_dom"/>
</dbReference>
<dbReference type="Pfam" id="PF08356">
    <property type="entry name" value="EF_assoc_2"/>
    <property type="match status" value="1"/>
</dbReference>
<dbReference type="InterPro" id="IPR002048">
    <property type="entry name" value="EF_hand_dom"/>
</dbReference>
<dbReference type="SUPFAM" id="SSF47473">
    <property type="entry name" value="EF-hand"/>
    <property type="match status" value="1"/>
</dbReference>
<evidence type="ECO:0000256" key="5">
    <source>
        <dbReference type="ARBA" id="ARBA00022737"/>
    </source>
</evidence>
<dbReference type="SUPFAM" id="SSF52540">
    <property type="entry name" value="P-loop containing nucleoside triphosphate hydrolases"/>
    <property type="match status" value="1"/>
</dbReference>
<sequence>MATAANLTGKSAVRVAVIGDPGTGKSSLVFALATGQFSEEVPAVMPPARLPADYFSDGVPITIVDTSSSPEHKERLVAECKAADAVVLTYACDRPDTVERLLSFWLPELRQLKLNVPVIVAGCKLDLRGDPQINVDQVTEPIIRLFREVDTCIECSALRQFQVPEVFYYAHKAVLHPTAPLFDQEAQCLKPRWIRALKRIFLLCDHDRDGALNDVELNDFQFKCFGAHLQPDDISATRRVVQQRMPEGVNEAGLTLIGFLYLNALFIENGGLETAWRVLKKFGYDNEVKLRDDLISVPIIRAPDQVMFHLTMELTVKAVNFLTGLFNIFDIDNDGVLLPAELEDLFSTAPENPWSSDPYKNCAETNVVSCGLSLNGFLSKVFCCPYRWQPSDPLPSSSELFATNTVELTDTDKPRILHEIPEDDVRSLLTNRESLATFDVTVFIYDRIVHAAQQPHLSIPETEAGRTSRQYRQLLSRSLMVASAGAAIAVVGVAAYRIMQPERTRPHEALPDSGEMCFRMQLIAVSHAQWRPGPAGLWPALLLTALVRSAVVPTRHQPAAVRRGHLASAATPSPCPGLPTPGRRAQAARARCQPHLLAARRTSQPPVARAGCRAWPPVTHGRPSRMAAYRTSPLPVFACCRQQPRLAQSPYSYP</sequence>
<feature type="domain" description="EF-hand" evidence="15">
    <location>
        <begin position="317"/>
        <end position="352"/>
    </location>
</feature>
<dbReference type="PANTHER" id="PTHR46819">
    <property type="entry name" value="EF-HAND CALCIUM-BINDING DOMAIN-CONTAINING PROTEIN 7"/>
    <property type="match status" value="1"/>
</dbReference>
<dbReference type="AlphaFoldDB" id="A0AAV5EM50"/>
<dbReference type="InterPro" id="IPR027417">
    <property type="entry name" value="P-loop_NTPase"/>
</dbReference>
<dbReference type="InterPro" id="IPR018247">
    <property type="entry name" value="EF_Hand_1_Ca_BS"/>
</dbReference>
<dbReference type="InterPro" id="IPR052266">
    <property type="entry name" value="Miro-EF-hand_domain"/>
</dbReference>
<dbReference type="GO" id="GO:0005525">
    <property type="term" value="F:GTP binding"/>
    <property type="evidence" value="ECO:0007669"/>
    <property type="project" value="UniProtKB-KW"/>
</dbReference>
<evidence type="ECO:0000256" key="14">
    <source>
        <dbReference type="SAM" id="MobiDB-lite"/>
    </source>
</evidence>
<dbReference type="CDD" id="cd01893">
    <property type="entry name" value="Miro1"/>
    <property type="match status" value="1"/>
</dbReference>
<feature type="domain" description="Miro" evidence="16">
    <location>
        <begin position="10"/>
        <end position="176"/>
    </location>
</feature>
<keyword evidence="6" id="KW-0547">Nucleotide-binding</keyword>
<accession>A0AAV5EM50</accession>
<evidence type="ECO:0000256" key="13">
    <source>
        <dbReference type="ARBA" id="ARBA00023136"/>
    </source>
</evidence>
<dbReference type="PANTHER" id="PTHR46819:SF1">
    <property type="entry name" value="EF-HAND CALCIUM-BINDING DOMAIN-CONTAINING PROTEIN 7"/>
    <property type="match status" value="1"/>
</dbReference>
<reference evidence="17" key="1">
    <citation type="journal article" date="2018" name="DNA Res.">
        <title>Multiple hybrid de novo genome assembly of finger millet, an orphan allotetraploid crop.</title>
        <authorList>
            <person name="Hatakeyama M."/>
            <person name="Aluri S."/>
            <person name="Balachadran M.T."/>
            <person name="Sivarajan S.R."/>
            <person name="Patrignani A."/>
            <person name="Gruter S."/>
            <person name="Poveda L."/>
            <person name="Shimizu-Inatsugi R."/>
            <person name="Baeten J."/>
            <person name="Francoijs K.J."/>
            <person name="Nataraja K.N."/>
            <person name="Reddy Y.A.N."/>
            <person name="Phadnis S."/>
            <person name="Ravikumar R.L."/>
            <person name="Schlapbach R."/>
            <person name="Sreeman S.M."/>
            <person name="Shimizu K.K."/>
        </authorList>
    </citation>
    <scope>NUCLEOTIDE SEQUENCE</scope>
</reference>
<keyword evidence="18" id="KW-1185">Reference proteome</keyword>
<dbReference type="InterPro" id="IPR013567">
    <property type="entry name" value="EF_hand_assoc_2"/>
</dbReference>
<dbReference type="PROSITE" id="PS00018">
    <property type="entry name" value="EF_HAND_1"/>
    <property type="match status" value="1"/>
</dbReference>
<dbReference type="Proteomes" id="UP001054889">
    <property type="component" value="Unassembled WGS sequence"/>
</dbReference>
<dbReference type="EMBL" id="BQKI01000076">
    <property type="protein sequence ID" value="GJN23547.1"/>
    <property type="molecule type" value="Genomic_DNA"/>
</dbReference>
<keyword evidence="8" id="KW-0378">Hydrolase</keyword>
<evidence type="ECO:0000259" key="15">
    <source>
        <dbReference type="PROSITE" id="PS50222"/>
    </source>
</evidence>
<dbReference type="FunFam" id="1.10.238.10:FF:000011">
    <property type="entry name" value="Mitochondrial Rho GTPase"/>
    <property type="match status" value="1"/>
</dbReference>
<dbReference type="GO" id="GO:0005741">
    <property type="term" value="C:mitochondrial outer membrane"/>
    <property type="evidence" value="ECO:0007669"/>
    <property type="project" value="UniProtKB-SubCell"/>
</dbReference>
<dbReference type="InterPro" id="IPR011992">
    <property type="entry name" value="EF-hand-dom_pair"/>
</dbReference>
<feature type="region of interest" description="Disordered" evidence="14">
    <location>
        <begin position="562"/>
        <end position="583"/>
    </location>
</feature>
<protein>
    <recommendedName>
        <fullName evidence="19">Mitochondrial Rho GTPase</fullName>
    </recommendedName>
</protein>
<dbReference type="Gene3D" id="3.40.50.300">
    <property type="entry name" value="P-loop containing nucleotide triphosphate hydrolases"/>
    <property type="match status" value="1"/>
</dbReference>
<keyword evidence="11" id="KW-0496">Mitochondrion</keyword>
<dbReference type="InterPro" id="IPR001806">
    <property type="entry name" value="Small_GTPase"/>
</dbReference>
<comment type="subcellular location">
    <subcellularLocation>
        <location evidence="1">Mitochondrion outer membrane</location>
        <topology evidence="1">Single-pass type IV membrane protein</topology>
    </subcellularLocation>
</comment>
<comment type="caution">
    <text evidence="17">The sequence shown here is derived from an EMBL/GenBank/DDBJ whole genome shotgun (WGS) entry which is preliminary data.</text>
</comment>
<evidence type="ECO:0000256" key="1">
    <source>
        <dbReference type="ARBA" id="ARBA00004200"/>
    </source>
</evidence>
<evidence type="ECO:0000256" key="3">
    <source>
        <dbReference type="ARBA" id="ARBA00022692"/>
    </source>
</evidence>
<gene>
    <name evidence="17" type="primary">gb11207</name>
    <name evidence="17" type="ORF">PR202_gb11207</name>
</gene>
<dbReference type="GO" id="GO:0005509">
    <property type="term" value="F:calcium ion binding"/>
    <property type="evidence" value="ECO:0007669"/>
    <property type="project" value="InterPro"/>
</dbReference>
<dbReference type="SMART" id="SM00175">
    <property type="entry name" value="RAB"/>
    <property type="match status" value="1"/>
</dbReference>
<dbReference type="PROSITE" id="PS51423">
    <property type="entry name" value="MIRO"/>
    <property type="match status" value="1"/>
</dbReference>
<dbReference type="GO" id="GO:0003924">
    <property type="term" value="F:GTPase activity"/>
    <property type="evidence" value="ECO:0007669"/>
    <property type="project" value="InterPro"/>
</dbReference>
<keyword evidence="9" id="KW-0106">Calcium</keyword>
<name>A0AAV5EM50_ELECO</name>
<evidence type="ECO:0000256" key="6">
    <source>
        <dbReference type="ARBA" id="ARBA00022741"/>
    </source>
</evidence>
<evidence type="ECO:0000256" key="4">
    <source>
        <dbReference type="ARBA" id="ARBA00022723"/>
    </source>
</evidence>
<evidence type="ECO:0000259" key="16">
    <source>
        <dbReference type="PROSITE" id="PS51423"/>
    </source>
</evidence>
<evidence type="ECO:0000256" key="11">
    <source>
        <dbReference type="ARBA" id="ARBA00023128"/>
    </source>
</evidence>